<dbReference type="PROSITE" id="PS50089">
    <property type="entry name" value="ZF_RING_2"/>
    <property type="match status" value="1"/>
</dbReference>
<evidence type="ECO:0000256" key="5">
    <source>
        <dbReference type="SAM" id="MobiDB-lite"/>
    </source>
</evidence>
<dbReference type="InterPro" id="IPR047134">
    <property type="entry name" value="RNF4"/>
</dbReference>
<evidence type="ECO:0000313" key="8">
    <source>
        <dbReference type="Proteomes" id="UP001163850"/>
    </source>
</evidence>
<gene>
    <name evidence="7" type="ORF">F5890DRAFT_1559685</name>
</gene>
<dbReference type="PANTHER" id="PTHR23041:SF78">
    <property type="entry name" value="E3 UBIQUITIN-PROTEIN LIGASE RNF4"/>
    <property type="match status" value="1"/>
</dbReference>
<dbReference type="EMBL" id="MU802713">
    <property type="protein sequence ID" value="KAJ3978779.1"/>
    <property type="molecule type" value="Genomic_DNA"/>
</dbReference>
<keyword evidence="3" id="KW-0862">Zinc</keyword>
<dbReference type="AlphaFoldDB" id="A0AA38PNM0"/>
<keyword evidence="2 4" id="KW-0863">Zinc-finger</keyword>
<protein>
    <recommendedName>
        <fullName evidence="6">RING-type domain-containing protein</fullName>
    </recommendedName>
</protein>
<accession>A0AA38PNM0</accession>
<dbReference type="Gene3D" id="3.30.40.10">
    <property type="entry name" value="Zinc/RING finger domain, C3HC4 (zinc finger)"/>
    <property type="match status" value="1"/>
</dbReference>
<feature type="compositionally biased region" description="Low complexity" evidence="5">
    <location>
        <begin position="1"/>
        <end position="12"/>
    </location>
</feature>
<dbReference type="PANTHER" id="PTHR23041">
    <property type="entry name" value="RING FINGER DOMAIN-CONTAINING"/>
    <property type="match status" value="1"/>
</dbReference>
<feature type="compositionally biased region" description="Polar residues" evidence="5">
    <location>
        <begin position="57"/>
        <end position="75"/>
    </location>
</feature>
<feature type="region of interest" description="Disordered" evidence="5">
    <location>
        <begin position="1"/>
        <end position="75"/>
    </location>
</feature>
<dbReference type="InterPro" id="IPR001841">
    <property type="entry name" value="Znf_RING"/>
</dbReference>
<comment type="caution">
    <text evidence="7">The sequence shown here is derived from an EMBL/GenBank/DDBJ whole genome shotgun (WGS) entry which is preliminary data.</text>
</comment>
<dbReference type="SUPFAM" id="SSF57850">
    <property type="entry name" value="RING/U-box"/>
    <property type="match status" value="1"/>
</dbReference>
<dbReference type="Pfam" id="PF13445">
    <property type="entry name" value="zf-RING_UBOX"/>
    <property type="match status" value="1"/>
</dbReference>
<evidence type="ECO:0000256" key="1">
    <source>
        <dbReference type="ARBA" id="ARBA00022723"/>
    </source>
</evidence>
<dbReference type="PROSITE" id="PS00518">
    <property type="entry name" value="ZF_RING_1"/>
    <property type="match status" value="1"/>
</dbReference>
<evidence type="ECO:0000256" key="3">
    <source>
        <dbReference type="ARBA" id="ARBA00022833"/>
    </source>
</evidence>
<dbReference type="SMART" id="SM00184">
    <property type="entry name" value="RING"/>
    <property type="match status" value="1"/>
</dbReference>
<evidence type="ECO:0000313" key="7">
    <source>
        <dbReference type="EMBL" id="KAJ3978779.1"/>
    </source>
</evidence>
<sequence>MSSSASSQDSTPSSPPTPPISPPVRRTYLERHRDRKQSNSSIAKSSEENKTGCEASLSPTVSAKINPTDTSPELGNVATLSQKAKEAELISQTFTDDLKLNLRCPICFDPAYQPYTLECGHLYCGGCLMAERARTKKSVAGFCCPICKKPTTRTPHPVHAVRHCLEVIAANDGLSIPEPIAFSWVPMRPRPRPIINIRTYLDAER</sequence>
<keyword evidence="1" id="KW-0479">Metal-binding</keyword>
<evidence type="ECO:0000256" key="2">
    <source>
        <dbReference type="ARBA" id="ARBA00022771"/>
    </source>
</evidence>
<proteinExistence type="predicted"/>
<dbReference type="GO" id="GO:0008270">
    <property type="term" value="F:zinc ion binding"/>
    <property type="evidence" value="ECO:0007669"/>
    <property type="project" value="UniProtKB-KW"/>
</dbReference>
<dbReference type="Proteomes" id="UP001163850">
    <property type="component" value="Unassembled WGS sequence"/>
</dbReference>
<name>A0AA38PNM0_9AGAR</name>
<evidence type="ECO:0000256" key="4">
    <source>
        <dbReference type="PROSITE-ProRule" id="PRU00175"/>
    </source>
</evidence>
<dbReference type="InterPro" id="IPR013083">
    <property type="entry name" value="Znf_RING/FYVE/PHD"/>
</dbReference>
<feature type="domain" description="RING-type" evidence="6">
    <location>
        <begin position="104"/>
        <end position="148"/>
    </location>
</feature>
<reference evidence="7" key="1">
    <citation type="submission" date="2022-08" db="EMBL/GenBank/DDBJ databases">
        <authorList>
            <consortium name="DOE Joint Genome Institute"/>
            <person name="Min B."/>
            <person name="Riley R."/>
            <person name="Sierra-Patev S."/>
            <person name="Naranjo-Ortiz M."/>
            <person name="Looney B."/>
            <person name="Konkel Z."/>
            <person name="Slot J.C."/>
            <person name="Sakamoto Y."/>
            <person name="Steenwyk J.L."/>
            <person name="Rokas A."/>
            <person name="Carro J."/>
            <person name="Camarero S."/>
            <person name="Ferreira P."/>
            <person name="Molpeceres G."/>
            <person name="Ruiz-Duenas F.J."/>
            <person name="Serrano A."/>
            <person name="Henrissat B."/>
            <person name="Drula E."/>
            <person name="Hughes K.W."/>
            <person name="Mata J.L."/>
            <person name="Ishikawa N.K."/>
            <person name="Vargas-Isla R."/>
            <person name="Ushijima S."/>
            <person name="Smith C.A."/>
            <person name="Ahrendt S."/>
            <person name="Andreopoulos W."/>
            <person name="He G."/>
            <person name="Labutti K."/>
            <person name="Lipzen A."/>
            <person name="Ng V."/>
            <person name="Sandor L."/>
            <person name="Barry K."/>
            <person name="Martinez A.T."/>
            <person name="Xiao Y."/>
            <person name="Gibbons J.G."/>
            <person name="Terashima K."/>
            <person name="Hibbett D.S."/>
            <person name="Grigoriev I.V."/>
        </authorList>
    </citation>
    <scope>NUCLEOTIDE SEQUENCE</scope>
    <source>
        <strain evidence="7">TFB7829</strain>
    </source>
</reference>
<dbReference type="InterPro" id="IPR017907">
    <property type="entry name" value="Znf_RING_CS"/>
</dbReference>
<evidence type="ECO:0000259" key="6">
    <source>
        <dbReference type="PROSITE" id="PS50089"/>
    </source>
</evidence>
<feature type="compositionally biased region" description="Pro residues" evidence="5">
    <location>
        <begin position="13"/>
        <end position="22"/>
    </location>
</feature>
<dbReference type="InterPro" id="IPR027370">
    <property type="entry name" value="Znf-RING_euk"/>
</dbReference>
<organism evidence="7 8">
    <name type="scientific">Lentinula detonsa</name>
    <dbReference type="NCBI Taxonomy" id="2804962"/>
    <lineage>
        <taxon>Eukaryota</taxon>
        <taxon>Fungi</taxon>
        <taxon>Dikarya</taxon>
        <taxon>Basidiomycota</taxon>
        <taxon>Agaricomycotina</taxon>
        <taxon>Agaricomycetes</taxon>
        <taxon>Agaricomycetidae</taxon>
        <taxon>Agaricales</taxon>
        <taxon>Marasmiineae</taxon>
        <taxon>Omphalotaceae</taxon>
        <taxon>Lentinula</taxon>
    </lineage>
</organism>